<dbReference type="SUPFAM" id="SSF63411">
    <property type="entry name" value="LuxS/MPP-like metallohydrolase"/>
    <property type="match status" value="2"/>
</dbReference>
<dbReference type="EMBL" id="CP015756">
    <property type="protein sequence ID" value="APC41772.1"/>
    <property type="molecule type" value="Genomic_DNA"/>
</dbReference>
<dbReference type="GO" id="GO:0046872">
    <property type="term" value="F:metal ion binding"/>
    <property type="evidence" value="ECO:0007669"/>
    <property type="project" value="InterPro"/>
</dbReference>
<dbReference type="PANTHER" id="PTHR11851">
    <property type="entry name" value="METALLOPROTEASE"/>
    <property type="match status" value="1"/>
</dbReference>
<dbReference type="RefSeq" id="WP_071614063.1">
    <property type="nucleotide sequence ID" value="NZ_CP015756.1"/>
</dbReference>
<reference evidence="6" key="1">
    <citation type="journal article" date="2016" name="Front. Microbiol.">
        <title>Complete Genome Sequence of Clostridium estertheticum DSM 8809, a Microbe Identified in Spoiled Vacuum Packed Beef.</title>
        <authorList>
            <person name="Yu Z."/>
            <person name="Gunn L."/>
            <person name="Brennan E."/>
            <person name="Reid R."/>
            <person name="Wall P.G."/>
            <person name="Gaora O.P."/>
            <person name="Hurley D."/>
            <person name="Bolton D."/>
            <person name="Fanning S."/>
        </authorList>
    </citation>
    <scope>NUCLEOTIDE SEQUENCE [LARGE SCALE GENOMIC DNA]</scope>
    <source>
        <strain evidence="6">DSM 8809</strain>
    </source>
</reference>
<dbReference type="STRING" id="1552.A7L45_17705"/>
<accession>A0A1J0GK71</accession>
<gene>
    <name evidence="5" type="ORF">A7L45_17705</name>
</gene>
<dbReference type="Gene3D" id="3.30.830.10">
    <property type="entry name" value="Metalloenzyme, LuxS/M16 peptidase-like"/>
    <property type="match status" value="2"/>
</dbReference>
<evidence type="ECO:0000313" key="6">
    <source>
        <dbReference type="Proteomes" id="UP000182569"/>
    </source>
</evidence>
<dbReference type="GO" id="GO:0006508">
    <property type="term" value="P:proteolysis"/>
    <property type="evidence" value="ECO:0007669"/>
    <property type="project" value="InterPro"/>
</dbReference>
<dbReference type="InterPro" id="IPR001431">
    <property type="entry name" value="Pept_M16_Zn_BS"/>
</dbReference>
<feature type="domain" description="Peptidase M16 C-terminal" evidence="4">
    <location>
        <begin position="170"/>
        <end position="333"/>
    </location>
</feature>
<dbReference type="KEGG" id="ceu:A7L45_17705"/>
<evidence type="ECO:0000256" key="1">
    <source>
        <dbReference type="ARBA" id="ARBA00007261"/>
    </source>
</evidence>
<dbReference type="Pfam" id="PF05193">
    <property type="entry name" value="Peptidase_M16_C"/>
    <property type="match status" value="1"/>
</dbReference>
<evidence type="ECO:0000259" key="4">
    <source>
        <dbReference type="Pfam" id="PF05193"/>
    </source>
</evidence>
<sequence length="416" mass="48081">MIKEIFNTKQTELNNGIKLITIKKDSQISAVHAGVNIGSLFEEKDEKGIAHFIEHMLFKGTQVRTNEKLNSDLENLGGEYNAYTDFNSTVYSATVLNEELENAITLMGDMILNSTFPIGEIEKERGVILSEIRTINDDIEDLSFQRVNEIAFKYSPLREDTIGNEDIIKNVTREQLVKFYNKYYLPNNSFISIVSPFEHEDIINIVNKCFGNWTRKKFDKKKIVTEKQQFIKKISYKKEIEQSTILYLYTFNGLSKDEELALRILNFKFGESSNSILFRELREERGLSYDVYTHLDTSNNVKTLYIYTSVSEKNVDEAILVIDTVIKDIETEKIVFDDNTISLMKKIMKTAIASTLEDSTDLSNYVLHQAMDNEDIYQFTDDIKNMGNVKSEDLYNVSRKVLQKPTIHIFLPEKRG</sequence>
<dbReference type="InterPro" id="IPR011249">
    <property type="entry name" value="Metalloenz_LuxS/M16"/>
</dbReference>
<keyword evidence="6" id="KW-1185">Reference proteome</keyword>
<feature type="domain" description="Peptidase M16 N-terminal" evidence="3">
    <location>
        <begin position="22"/>
        <end position="163"/>
    </location>
</feature>
<evidence type="ECO:0000313" key="5">
    <source>
        <dbReference type="EMBL" id="APC41772.1"/>
    </source>
</evidence>
<protein>
    <submittedName>
        <fullName evidence="5">Peptidase M16</fullName>
    </submittedName>
</protein>
<dbReference type="OrthoDB" id="9811314at2"/>
<dbReference type="PROSITE" id="PS00143">
    <property type="entry name" value="INSULINASE"/>
    <property type="match status" value="1"/>
</dbReference>
<dbReference type="InterPro" id="IPR007863">
    <property type="entry name" value="Peptidase_M16_C"/>
</dbReference>
<dbReference type="InterPro" id="IPR011765">
    <property type="entry name" value="Pept_M16_N"/>
</dbReference>
<dbReference type="InterPro" id="IPR050361">
    <property type="entry name" value="MPP/UQCRC_Complex"/>
</dbReference>
<comment type="similarity">
    <text evidence="1 2">Belongs to the peptidase M16 family.</text>
</comment>
<name>A0A1J0GK71_9CLOT</name>
<dbReference type="GO" id="GO:0004222">
    <property type="term" value="F:metalloendopeptidase activity"/>
    <property type="evidence" value="ECO:0007669"/>
    <property type="project" value="InterPro"/>
</dbReference>
<dbReference type="Proteomes" id="UP000182569">
    <property type="component" value="Chromosome"/>
</dbReference>
<dbReference type="PANTHER" id="PTHR11851:SF49">
    <property type="entry name" value="MITOCHONDRIAL-PROCESSING PEPTIDASE SUBUNIT ALPHA"/>
    <property type="match status" value="1"/>
</dbReference>
<proteinExistence type="inferred from homology"/>
<dbReference type="AlphaFoldDB" id="A0A1J0GK71"/>
<evidence type="ECO:0000256" key="2">
    <source>
        <dbReference type="RuleBase" id="RU004447"/>
    </source>
</evidence>
<dbReference type="Pfam" id="PF00675">
    <property type="entry name" value="Peptidase_M16"/>
    <property type="match status" value="1"/>
</dbReference>
<organism evidence="5 6">
    <name type="scientific">Clostridium estertheticum subsp. estertheticum</name>
    <dbReference type="NCBI Taxonomy" id="1552"/>
    <lineage>
        <taxon>Bacteria</taxon>
        <taxon>Bacillati</taxon>
        <taxon>Bacillota</taxon>
        <taxon>Clostridia</taxon>
        <taxon>Eubacteriales</taxon>
        <taxon>Clostridiaceae</taxon>
        <taxon>Clostridium</taxon>
    </lineage>
</organism>
<evidence type="ECO:0000259" key="3">
    <source>
        <dbReference type="Pfam" id="PF00675"/>
    </source>
</evidence>